<dbReference type="EMBL" id="BSUJ01000001">
    <property type="protein sequence ID" value="GMA20805.1"/>
    <property type="molecule type" value="Genomic_DNA"/>
</dbReference>
<evidence type="ECO:0000313" key="1">
    <source>
        <dbReference type="EMBL" id="GMA20805.1"/>
    </source>
</evidence>
<keyword evidence="2" id="KW-1185">Reference proteome</keyword>
<gene>
    <name evidence="1" type="ORF">GCM10025862_28260</name>
</gene>
<dbReference type="RefSeq" id="WP_338155581.1">
    <property type="nucleotide sequence ID" value="NZ_BSUJ01000001.1"/>
</dbReference>
<evidence type="ECO:0000313" key="2">
    <source>
        <dbReference type="Proteomes" id="UP001157109"/>
    </source>
</evidence>
<proteinExistence type="predicted"/>
<reference evidence="2" key="1">
    <citation type="journal article" date="2019" name="Int. J. Syst. Evol. Microbiol.">
        <title>The Global Catalogue of Microorganisms (GCM) 10K type strain sequencing project: providing services to taxonomists for standard genome sequencing and annotation.</title>
        <authorList>
            <consortium name="The Broad Institute Genomics Platform"/>
            <consortium name="The Broad Institute Genome Sequencing Center for Infectious Disease"/>
            <person name="Wu L."/>
            <person name="Ma J."/>
        </authorList>
    </citation>
    <scope>NUCLEOTIDE SEQUENCE [LARGE SCALE GENOMIC DNA]</scope>
    <source>
        <strain evidence="2">NBRC 105830</strain>
    </source>
</reference>
<dbReference type="Proteomes" id="UP001157109">
    <property type="component" value="Unassembled WGS sequence"/>
</dbReference>
<accession>A0ABQ6HTB8</accession>
<comment type="caution">
    <text evidence="1">The sequence shown here is derived from an EMBL/GenBank/DDBJ whole genome shotgun (WGS) entry which is preliminary data.</text>
</comment>
<sequence>MSGSEGTPPGRPVPRRPAFYSPEAMEAHGGVVLDPAVQSEIAHETAQIIVHAGRAATDPAVTDRLVRLTDDLGLSTLADLWAPLPAHSLPGALWRLYALREWVVRDADGASRDYEAGHRHADVLHAITGVAEPPGPIEVKELADAILRGVFSGDLDVALARAGAFCRIVAAGRAHRADWSGAAFDDDEGEAAWLKAAGNMQVLGQDLETCARLWRRGDLI</sequence>
<protein>
    <recommendedName>
        <fullName evidence="3">Thymidine phosphorylase</fullName>
    </recommendedName>
</protein>
<evidence type="ECO:0008006" key="3">
    <source>
        <dbReference type="Google" id="ProtNLM"/>
    </source>
</evidence>
<name>A0ABQ6HTB8_9MICO</name>
<organism evidence="1 2">
    <name type="scientific">Arsenicicoccus piscis</name>
    <dbReference type="NCBI Taxonomy" id="673954"/>
    <lineage>
        <taxon>Bacteria</taxon>
        <taxon>Bacillati</taxon>
        <taxon>Actinomycetota</taxon>
        <taxon>Actinomycetes</taxon>
        <taxon>Micrococcales</taxon>
        <taxon>Intrasporangiaceae</taxon>
        <taxon>Arsenicicoccus</taxon>
    </lineage>
</organism>